<feature type="compositionally biased region" description="Basic and acidic residues" evidence="9">
    <location>
        <begin position="337"/>
        <end position="351"/>
    </location>
</feature>
<accession>A0A6P4ZES4</accession>
<dbReference type="AlphaFoldDB" id="A0A6P4ZES4"/>
<feature type="domain" description="G-protein coupled receptors family 1 profile" evidence="11">
    <location>
        <begin position="53"/>
        <end position="225"/>
    </location>
</feature>
<dbReference type="GO" id="GO:0004930">
    <property type="term" value="F:G protein-coupled receptor activity"/>
    <property type="evidence" value="ECO:0007669"/>
    <property type="project" value="UniProtKB-KW"/>
</dbReference>
<evidence type="ECO:0000256" key="5">
    <source>
        <dbReference type="ARBA" id="ARBA00023136"/>
    </source>
</evidence>
<dbReference type="InterPro" id="IPR000276">
    <property type="entry name" value="GPCR_Rhodpsn"/>
</dbReference>
<dbReference type="PROSITE" id="PS50262">
    <property type="entry name" value="G_PROTEIN_RECEP_F1_2"/>
    <property type="match status" value="1"/>
</dbReference>
<name>A0A6P4ZES4_BRABE</name>
<protein>
    <submittedName>
        <fullName evidence="13">Neuropeptide CCHamide-1 receptor-like</fullName>
    </submittedName>
</protein>
<keyword evidence="4 8" id="KW-0297">G-protein coupled receptor</keyword>
<evidence type="ECO:0000256" key="2">
    <source>
        <dbReference type="ARBA" id="ARBA00022692"/>
    </source>
</evidence>
<evidence type="ECO:0000256" key="7">
    <source>
        <dbReference type="ARBA" id="ARBA00023224"/>
    </source>
</evidence>
<dbReference type="SUPFAM" id="SSF81321">
    <property type="entry name" value="Family A G protein-coupled receptor-like"/>
    <property type="match status" value="1"/>
</dbReference>
<dbReference type="GeneID" id="109478226"/>
<keyword evidence="3 10" id="KW-1133">Transmembrane helix</keyword>
<comment type="similarity">
    <text evidence="8">Belongs to the G-protein coupled receptor 1 family.</text>
</comment>
<dbReference type="OrthoDB" id="5969463at2759"/>
<feature type="transmembrane region" description="Helical" evidence="10">
    <location>
        <begin position="110"/>
        <end position="130"/>
    </location>
</feature>
<keyword evidence="5 10" id="KW-0472">Membrane</keyword>
<dbReference type="InterPro" id="IPR017452">
    <property type="entry name" value="GPCR_Rhodpsn_7TM"/>
</dbReference>
<comment type="subcellular location">
    <subcellularLocation>
        <location evidence="1">Membrane</location>
        <topology evidence="1">Multi-pass membrane protein</topology>
    </subcellularLocation>
</comment>
<evidence type="ECO:0000256" key="9">
    <source>
        <dbReference type="SAM" id="MobiDB-lite"/>
    </source>
</evidence>
<feature type="transmembrane region" description="Helical" evidence="10">
    <location>
        <begin position="69"/>
        <end position="90"/>
    </location>
</feature>
<proteinExistence type="inferred from homology"/>
<feature type="region of interest" description="Disordered" evidence="9">
    <location>
        <begin position="287"/>
        <end position="351"/>
    </location>
</feature>
<evidence type="ECO:0000256" key="3">
    <source>
        <dbReference type="ARBA" id="ARBA00022989"/>
    </source>
</evidence>
<evidence type="ECO:0000256" key="6">
    <source>
        <dbReference type="ARBA" id="ARBA00023170"/>
    </source>
</evidence>
<dbReference type="RefSeq" id="XP_019635243.1">
    <property type="nucleotide sequence ID" value="XM_019779684.1"/>
</dbReference>
<evidence type="ECO:0000313" key="12">
    <source>
        <dbReference type="Proteomes" id="UP000515135"/>
    </source>
</evidence>
<sequence>MSSENTTADQQSNSTVDCVVCKDPASWFNQQQSQIYLPSLIFLPIFACVGTIGNVAVAIVYVQKKKTSASVYILALAAVDLVTCAILIPLDITASVLQYAYPSDFLCRLIPFLTHTLSVYSVVLLLSIAVERYLAVHRPVAFATTIPRSKVVVSVGAVASAVICCPLLTVYQLTHKANVGWNVYVCSFKDGSEGLISTYSYMLIGVTLAASLVITALYVRTFRSIVGRAHRKPVIKITATSSQTIWGKKSRLGDILRISSRRKTGDTLCEKAQSIAAVSMSELAVPEEGHYRCRSDSPSTSGYETSTVDSPNQDDRGLASGSGDQPIQGLSPPTKAPDTKDSTAGKYERKSDTNFYTSKIELASRESSTVTLNGEEGTNSRGARSTAESRIQAKWKRQGNRMAKIFMLL</sequence>
<reference evidence="13" key="1">
    <citation type="submission" date="2025-08" db="UniProtKB">
        <authorList>
            <consortium name="RefSeq"/>
        </authorList>
    </citation>
    <scope>IDENTIFICATION</scope>
    <source>
        <tissue evidence="13">Gonad</tissue>
    </source>
</reference>
<keyword evidence="6 8" id="KW-0675">Receptor</keyword>
<dbReference type="Gene3D" id="1.20.1070.10">
    <property type="entry name" value="Rhodopsin 7-helix transmembrane proteins"/>
    <property type="match status" value="1"/>
</dbReference>
<evidence type="ECO:0000256" key="10">
    <source>
        <dbReference type="SAM" id="Phobius"/>
    </source>
</evidence>
<dbReference type="Proteomes" id="UP000515135">
    <property type="component" value="Unplaced"/>
</dbReference>
<keyword evidence="2 8" id="KW-0812">Transmembrane</keyword>
<evidence type="ECO:0000259" key="11">
    <source>
        <dbReference type="PROSITE" id="PS50262"/>
    </source>
</evidence>
<evidence type="ECO:0000256" key="4">
    <source>
        <dbReference type="ARBA" id="ARBA00023040"/>
    </source>
</evidence>
<dbReference type="CDD" id="cd00637">
    <property type="entry name" value="7tm_classA_rhodopsin-like"/>
    <property type="match status" value="1"/>
</dbReference>
<feature type="region of interest" description="Disordered" evidence="9">
    <location>
        <begin position="365"/>
        <end position="389"/>
    </location>
</feature>
<dbReference type="KEGG" id="bbel:109478226"/>
<evidence type="ECO:0000256" key="8">
    <source>
        <dbReference type="RuleBase" id="RU000688"/>
    </source>
</evidence>
<keyword evidence="12" id="KW-1185">Reference proteome</keyword>
<dbReference type="PRINTS" id="PR00237">
    <property type="entry name" value="GPCRRHODOPSN"/>
</dbReference>
<organism evidence="12 13">
    <name type="scientific">Branchiostoma belcheri</name>
    <name type="common">Amphioxus</name>
    <dbReference type="NCBI Taxonomy" id="7741"/>
    <lineage>
        <taxon>Eukaryota</taxon>
        <taxon>Metazoa</taxon>
        <taxon>Chordata</taxon>
        <taxon>Cephalochordata</taxon>
        <taxon>Leptocardii</taxon>
        <taxon>Amphioxiformes</taxon>
        <taxon>Branchiostomatidae</taxon>
        <taxon>Branchiostoma</taxon>
    </lineage>
</organism>
<feature type="transmembrane region" description="Helical" evidence="10">
    <location>
        <begin position="151"/>
        <end position="173"/>
    </location>
</feature>
<gene>
    <name evidence="13" type="primary">LOC109478226</name>
</gene>
<evidence type="ECO:0000256" key="1">
    <source>
        <dbReference type="ARBA" id="ARBA00004141"/>
    </source>
</evidence>
<dbReference type="PROSITE" id="PS00237">
    <property type="entry name" value="G_PROTEIN_RECEP_F1_1"/>
    <property type="match status" value="1"/>
</dbReference>
<dbReference type="PANTHER" id="PTHR24238:SF47">
    <property type="entry name" value="ECDYSTEROIDS_DOPAMINE RECEPTOR-RELATED"/>
    <property type="match status" value="1"/>
</dbReference>
<keyword evidence="7 8" id="KW-0807">Transducer</keyword>
<feature type="compositionally biased region" description="Polar residues" evidence="9">
    <location>
        <begin position="296"/>
        <end position="311"/>
    </location>
</feature>
<evidence type="ECO:0000313" key="13">
    <source>
        <dbReference type="RefSeq" id="XP_019635243.1"/>
    </source>
</evidence>
<dbReference type="GO" id="GO:0016020">
    <property type="term" value="C:membrane"/>
    <property type="evidence" value="ECO:0007669"/>
    <property type="project" value="UniProtKB-SubCell"/>
</dbReference>
<feature type="transmembrane region" description="Helical" evidence="10">
    <location>
        <begin position="199"/>
        <end position="219"/>
    </location>
</feature>
<dbReference type="Pfam" id="PF00001">
    <property type="entry name" value="7tm_1"/>
    <property type="match status" value="1"/>
</dbReference>
<dbReference type="PANTHER" id="PTHR24238">
    <property type="entry name" value="G-PROTEIN COUPLED RECEPTOR"/>
    <property type="match status" value="1"/>
</dbReference>
<feature type="transmembrane region" description="Helical" evidence="10">
    <location>
        <begin position="35"/>
        <end position="62"/>
    </location>
</feature>